<dbReference type="AlphaFoldDB" id="A0A7Z2VQ58"/>
<dbReference type="Pfam" id="PF00370">
    <property type="entry name" value="FGGY_N"/>
    <property type="match status" value="1"/>
</dbReference>
<dbReference type="PANTHER" id="PTHR43095:SF5">
    <property type="entry name" value="XYLULOSE KINASE"/>
    <property type="match status" value="1"/>
</dbReference>
<protein>
    <recommendedName>
        <fullName evidence="9">Xylulokinase</fullName>
    </recommendedName>
</protein>
<dbReference type="Pfam" id="PF02782">
    <property type="entry name" value="FGGY_C"/>
    <property type="match status" value="1"/>
</dbReference>
<sequence length="476" mass="52078">MSIFLGVDIGTSGIRAVAFTERGETLEEGRTELNTAYPGTGYVEQNPEDWRRALFASLQTLTAKLGGRANEVQGIGLTGQCPTFTLQYPDGKMWHTALLYQDNRAITQSERLIEKFGRAELHRRTGEAPSPFYIVPKLMWLQEHRPDCLVDGAVVVQPRDAVGWFLTGTMATDPTHAACTLAYDIETGDWMRDWLERLGLDRLSWPRIIPSNGMLGKLSAEASKLSGLPEGIPVAMGAADSLCAVYAIQKDEPVVLYDVSGTSTCLHLAVDRPVESYAVNTYPYLEQGKWLAEVGLNTTGIALSWLAKLFGKTLAELMNEADKIEPGANGLLFLPHLGGGERDVPTRPGGFIGLHLGHTQGDMARAVLEGVALALRQRIELLERSGSAVREVVVCGGGARSGLWNQIKADVFGLPVSAVDPPDTTVLGAAMTAMRMLNLEPKAASSDLISYFPDLRNKERYEGIYMRFDRIEEQLK</sequence>
<dbReference type="InterPro" id="IPR018484">
    <property type="entry name" value="FGGY_N"/>
</dbReference>
<dbReference type="KEGG" id="cheb:HH215_30880"/>
<dbReference type="GO" id="GO:0016773">
    <property type="term" value="F:phosphotransferase activity, alcohol group as acceptor"/>
    <property type="evidence" value="ECO:0007669"/>
    <property type="project" value="InterPro"/>
</dbReference>
<dbReference type="EMBL" id="CP051680">
    <property type="protein sequence ID" value="QJD87148.1"/>
    <property type="molecule type" value="Genomic_DNA"/>
</dbReference>
<dbReference type="SUPFAM" id="SSF53067">
    <property type="entry name" value="Actin-like ATPase domain"/>
    <property type="match status" value="2"/>
</dbReference>
<dbReference type="InterPro" id="IPR018483">
    <property type="entry name" value="Carb_kinase_FGGY_CS"/>
</dbReference>
<evidence type="ECO:0000256" key="3">
    <source>
        <dbReference type="ARBA" id="ARBA00022777"/>
    </source>
</evidence>
<name>A0A7Z2VQ58_9BACL</name>
<dbReference type="GO" id="GO:0016301">
    <property type="term" value="F:kinase activity"/>
    <property type="evidence" value="ECO:0007669"/>
    <property type="project" value="UniProtKB-KW"/>
</dbReference>
<proteinExistence type="inferred from homology"/>
<dbReference type="InterPro" id="IPR000577">
    <property type="entry name" value="Carb_kinase_FGGY"/>
</dbReference>
<evidence type="ECO:0000259" key="6">
    <source>
        <dbReference type="Pfam" id="PF02782"/>
    </source>
</evidence>
<evidence type="ECO:0000313" key="8">
    <source>
        <dbReference type="Proteomes" id="UP000502248"/>
    </source>
</evidence>
<dbReference type="GO" id="GO:0005975">
    <property type="term" value="P:carbohydrate metabolic process"/>
    <property type="evidence" value="ECO:0007669"/>
    <property type="project" value="InterPro"/>
</dbReference>
<evidence type="ECO:0000256" key="4">
    <source>
        <dbReference type="RuleBase" id="RU003733"/>
    </source>
</evidence>
<dbReference type="PANTHER" id="PTHR43095">
    <property type="entry name" value="SUGAR KINASE"/>
    <property type="match status" value="1"/>
</dbReference>
<feature type="domain" description="Carbohydrate kinase FGGY C-terminal" evidence="6">
    <location>
        <begin position="259"/>
        <end position="436"/>
    </location>
</feature>
<dbReference type="InterPro" id="IPR018485">
    <property type="entry name" value="FGGY_C"/>
</dbReference>
<feature type="domain" description="Carbohydrate kinase FGGY N-terminal" evidence="5">
    <location>
        <begin position="4"/>
        <end position="245"/>
    </location>
</feature>
<keyword evidence="2 4" id="KW-0808">Transferase</keyword>
<dbReference type="CDD" id="cd07808">
    <property type="entry name" value="ASKHA_NBD_FGGY_EcXK-like"/>
    <property type="match status" value="1"/>
</dbReference>
<dbReference type="InterPro" id="IPR043129">
    <property type="entry name" value="ATPase_NBD"/>
</dbReference>
<comment type="similarity">
    <text evidence="1 4">Belongs to the FGGY kinase family.</text>
</comment>
<evidence type="ECO:0008006" key="9">
    <source>
        <dbReference type="Google" id="ProtNLM"/>
    </source>
</evidence>
<gene>
    <name evidence="7" type="ORF">HH215_30880</name>
</gene>
<dbReference type="Proteomes" id="UP000502248">
    <property type="component" value="Chromosome"/>
</dbReference>
<keyword evidence="3 4" id="KW-0418">Kinase</keyword>
<evidence type="ECO:0000259" key="5">
    <source>
        <dbReference type="Pfam" id="PF00370"/>
    </source>
</evidence>
<dbReference type="PROSITE" id="PS00445">
    <property type="entry name" value="FGGY_KINASES_2"/>
    <property type="match status" value="1"/>
</dbReference>
<dbReference type="Gene3D" id="3.30.420.40">
    <property type="match status" value="2"/>
</dbReference>
<reference evidence="7 8" key="1">
    <citation type="submission" date="2020-04" db="EMBL/GenBank/DDBJ databases">
        <title>Genome sequencing of novel species.</title>
        <authorList>
            <person name="Heo J."/>
            <person name="Kim S.-J."/>
            <person name="Kim J.-S."/>
            <person name="Hong S.-B."/>
            <person name="Kwon S.-W."/>
        </authorList>
    </citation>
    <scope>NUCLEOTIDE SEQUENCE [LARGE SCALE GENOMIC DNA]</scope>
    <source>
        <strain evidence="7 8">MFER-1</strain>
    </source>
</reference>
<accession>A0A7Z2VQ58</accession>
<keyword evidence="8" id="KW-1185">Reference proteome</keyword>
<evidence type="ECO:0000256" key="2">
    <source>
        <dbReference type="ARBA" id="ARBA00022679"/>
    </source>
</evidence>
<organism evidence="7 8">
    <name type="scientific">Cohnella herbarum</name>
    <dbReference type="NCBI Taxonomy" id="2728023"/>
    <lineage>
        <taxon>Bacteria</taxon>
        <taxon>Bacillati</taxon>
        <taxon>Bacillota</taxon>
        <taxon>Bacilli</taxon>
        <taxon>Bacillales</taxon>
        <taxon>Paenibacillaceae</taxon>
        <taxon>Cohnella</taxon>
    </lineage>
</organism>
<evidence type="ECO:0000313" key="7">
    <source>
        <dbReference type="EMBL" id="QJD87148.1"/>
    </source>
</evidence>
<dbReference type="PIRSF" id="PIRSF000538">
    <property type="entry name" value="GlpK"/>
    <property type="match status" value="1"/>
</dbReference>
<dbReference type="InterPro" id="IPR050406">
    <property type="entry name" value="FGGY_Carb_Kinase"/>
</dbReference>
<dbReference type="RefSeq" id="WP_169283394.1">
    <property type="nucleotide sequence ID" value="NZ_CP051680.1"/>
</dbReference>
<evidence type="ECO:0000256" key="1">
    <source>
        <dbReference type="ARBA" id="ARBA00009156"/>
    </source>
</evidence>